<dbReference type="Proteomes" id="UP000703269">
    <property type="component" value="Unassembled WGS sequence"/>
</dbReference>
<keyword evidence="3" id="KW-1185">Reference proteome</keyword>
<protein>
    <recommendedName>
        <fullName evidence="4">Aminoglycoside phosphotransferase domain-containing protein</fullName>
    </recommendedName>
</protein>
<evidence type="ECO:0000313" key="2">
    <source>
        <dbReference type="EMBL" id="GJE94046.1"/>
    </source>
</evidence>
<evidence type="ECO:0000256" key="1">
    <source>
        <dbReference type="SAM" id="MobiDB-lite"/>
    </source>
</evidence>
<organism evidence="2 3">
    <name type="scientific">Phanerochaete sordida</name>
    <dbReference type="NCBI Taxonomy" id="48140"/>
    <lineage>
        <taxon>Eukaryota</taxon>
        <taxon>Fungi</taxon>
        <taxon>Dikarya</taxon>
        <taxon>Basidiomycota</taxon>
        <taxon>Agaricomycotina</taxon>
        <taxon>Agaricomycetes</taxon>
        <taxon>Polyporales</taxon>
        <taxon>Phanerochaetaceae</taxon>
        <taxon>Phanerochaete</taxon>
    </lineage>
</organism>
<dbReference type="AlphaFoldDB" id="A0A9P3LFZ7"/>
<dbReference type="OrthoDB" id="4177236at2759"/>
<accession>A0A9P3LFZ7</accession>
<sequence length="182" mass="20352">MSHSSGTTGVTCVADALSRFYERPRRLLRPSDAHAWSDRKTLQKLQRYSSSTAPPIPHTTPFPDAASTSRSPRRRCGRSSRIAWVLRSYVRQLRTVRRPRAAVPGSLAPELEPLHVCAPTIDIAHDVGPFADANALNDHLNRRKSGIHKVPVPLRFVELEPCAFVHNDLHMRDIILGDDGRV</sequence>
<comment type="caution">
    <text evidence="2">The sequence shown here is derived from an EMBL/GenBank/DDBJ whole genome shotgun (WGS) entry which is preliminary data.</text>
</comment>
<evidence type="ECO:0008006" key="4">
    <source>
        <dbReference type="Google" id="ProtNLM"/>
    </source>
</evidence>
<dbReference type="EMBL" id="BPQB01000037">
    <property type="protein sequence ID" value="GJE94046.1"/>
    <property type="molecule type" value="Genomic_DNA"/>
</dbReference>
<evidence type="ECO:0000313" key="3">
    <source>
        <dbReference type="Proteomes" id="UP000703269"/>
    </source>
</evidence>
<gene>
    <name evidence="2" type="ORF">PsYK624_102140</name>
</gene>
<name>A0A9P3LFZ7_9APHY</name>
<proteinExistence type="predicted"/>
<feature type="region of interest" description="Disordered" evidence="1">
    <location>
        <begin position="46"/>
        <end position="75"/>
    </location>
</feature>
<reference evidence="2 3" key="1">
    <citation type="submission" date="2021-08" db="EMBL/GenBank/DDBJ databases">
        <title>Draft Genome Sequence of Phanerochaete sordida strain YK-624.</title>
        <authorList>
            <person name="Mori T."/>
            <person name="Dohra H."/>
            <person name="Suzuki T."/>
            <person name="Kawagishi H."/>
            <person name="Hirai H."/>
        </authorList>
    </citation>
    <scope>NUCLEOTIDE SEQUENCE [LARGE SCALE GENOMIC DNA]</scope>
    <source>
        <strain evidence="2 3">YK-624</strain>
    </source>
</reference>